<evidence type="ECO:0000256" key="3">
    <source>
        <dbReference type="ARBA" id="ARBA00022448"/>
    </source>
</evidence>
<dbReference type="FunFam" id="3.40.50.300:FF:000016">
    <property type="entry name" value="Oligopeptide ABC transporter ATP-binding component"/>
    <property type="match status" value="1"/>
</dbReference>
<evidence type="ECO:0000256" key="2">
    <source>
        <dbReference type="ARBA" id="ARBA00005417"/>
    </source>
</evidence>
<keyword evidence="6" id="KW-0547">Nucleotide-binding</keyword>
<evidence type="ECO:0000256" key="9">
    <source>
        <dbReference type="ARBA" id="ARBA00023136"/>
    </source>
</evidence>
<evidence type="ECO:0000256" key="4">
    <source>
        <dbReference type="ARBA" id="ARBA00022475"/>
    </source>
</evidence>
<evidence type="ECO:0000256" key="7">
    <source>
        <dbReference type="ARBA" id="ARBA00022840"/>
    </source>
</evidence>
<organism evidence="11">
    <name type="scientific">Anaerolinea thermolimosa</name>
    <dbReference type="NCBI Taxonomy" id="229919"/>
    <lineage>
        <taxon>Bacteria</taxon>
        <taxon>Bacillati</taxon>
        <taxon>Chloroflexota</taxon>
        <taxon>Anaerolineae</taxon>
        <taxon>Anaerolineales</taxon>
        <taxon>Anaerolineaceae</taxon>
        <taxon>Anaerolinea</taxon>
    </lineage>
</organism>
<dbReference type="InterPro" id="IPR017871">
    <property type="entry name" value="ABC_transporter-like_CS"/>
</dbReference>
<dbReference type="PANTHER" id="PTHR43297:SF14">
    <property type="entry name" value="ATPASE AAA-TYPE CORE DOMAIN-CONTAINING PROTEIN"/>
    <property type="match status" value="1"/>
</dbReference>
<dbReference type="InterPro" id="IPR003439">
    <property type="entry name" value="ABC_transporter-like_ATP-bd"/>
</dbReference>
<dbReference type="PROSITE" id="PS50893">
    <property type="entry name" value="ABC_TRANSPORTER_2"/>
    <property type="match status" value="1"/>
</dbReference>
<dbReference type="SUPFAM" id="SSF52540">
    <property type="entry name" value="P-loop containing nucleoside triphosphate hydrolases"/>
    <property type="match status" value="1"/>
</dbReference>
<gene>
    <name evidence="11" type="ORF">ENT37_10445</name>
</gene>
<keyword evidence="4" id="KW-1003">Cell membrane</keyword>
<dbReference type="GO" id="GO:0005524">
    <property type="term" value="F:ATP binding"/>
    <property type="evidence" value="ECO:0007669"/>
    <property type="project" value="UniProtKB-KW"/>
</dbReference>
<feature type="domain" description="ABC transporter" evidence="10">
    <location>
        <begin position="14"/>
        <end position="273"/>
    </location>
</feature>
<dbReference type="InterPro" id="IPR013563">
    <property type="entry name" value="Oligopep_ABC_C"/>
</dbReference>
<dbReference type="SMART" id="SM00382">
    <property type="entry name" value="AAA"/>
    <property type="match status" value="1"/>
</dbReference>
<evidence type="ECO:0000256" key="1">
    <source>
        <dbReference type="ARBA" id="ARBA00004202"/>
    </source>
</evidence>
<evidence type="ECO:0000313" key="11">
    <source>
        <dbReference type="EMBL" id="HGS22275.1"/>
    </source>
</evidence>
<dbReference type="PANTHER" id="PTHR43297">
    <property type="entry name" value="OLIGOPEPTIDE TRANSPORT ATP-BINDING PROTEIN APPD"/>
    <property type="match status" value="1"/>
</dbReference>
<dbReference type="InterPro" id="IPR027417">
    <property type="entry name" value="P-loop_NTPase"/>
</dbReference>
<dbReference type="InterPro" id="IPR003593">
    <property type="entry name" value="AAA+_ATPase"/>
</dbReference>
<keyword evidence="9" id="KW-0472">Membrane</keyword>
<dbReference type="Pfam" id="PF00005">
    <property type="entry name" value="ABC_tran"/>
    <property type="match status" value="1"/>
</dbReference>
<dbReference type="GO" id="GO:0015833">
    <property type="term" value="P:peptide transport"/>
    <property type="evidence" value="ECO:0007669"/>
    <property type="project" value="InterPro"/>
</dbReference>
<dbReference type="EMBL" id="DSYK01000515">
    <property type="protein sequence ID" value="HGS22275.1"/>
    <property type="molecule type" value="Genomic_DNA"/>
</dbReference>
<evidence type="ECO:0000259" key="10">
    <source>
        <dbReference type="PROSITE" id="PS50893"/>
    </source>
</evidence>
<dbReference type="GO" id="GO:0005886">
    <property type="term" value="C:plasma membrane"/>
    <property type="evidence" value="ECO:0007669"/>
    <property type="project" value="UniProtKB-SubCell"/>
</dbReference>
<keyword evidence="5" id="KW-0997">Cell inner membrane</keyword>
<comment type="similarity">
    <text evidence="2">Belongs to the ABC transporter superfamily.</text>
</comment>
<dbReference type="Gene3D" id="3.40.50.300">
    <property type="entry name" value="P-loop containing nucleotide triphosphate hydrolases"/>
    <property type="match status" value="1"/>
</dbReference>
<keyword evidence="3" id="KW-0813">Transport</keyword>
<evidence type="ECO:0000256" key="5">
    <source>
        <dbReference type="ARBA" id="ARBA00022519"/>
    </source>
</evidence>
<comment type="caution">
    <text evidence="11">The sequence shown here is derived from an EMBL/GenBank/DDBJ whole genome shotgun (WGS) entry which is preliminary data.</text>
</comment>
<dbReference type="PROSITE" id="PS00211">
    <property type="entry name" value="ABC_TRANSPORTER_1"/>
    <property type="match status" value="1"/>
</dbReference>
<evidence type="ECO:0000256" key="8">
    <source>
        <dbReference type="ARBA" id="ARBA00022967"/>
    </source>
</evidence>
<evidence type="ECO:0000256" key="6">
    <source>
        <dbReference type="ARBA" id="ARBA00022741"/>
    </source>
</evidence>
<dbReference type="InterPro" id="IPR050388">
    <property type="entry name" value="ABC_Ni/Peptide_Import"/>
</dbReference>
<dbReference type="NCBIfam" id="TIGR01727">
    <property type="entry name" value="oligo_HPY"/>
    <property type="match status" value="1"/>
</dbReference>
<comment type="subcellular location">
    <subcellularLocation>
        <location evidence="1">Cell membrane</location>
        <topology evidence="1">Peripheral membrane protein</topology>
    </subcellularLocation>
</comment>
<dbReference type="Pfam" id="PF08352">
    <property type="entry name" value="oligo_HPY"/>
    <property type="match status" value="1"/>
</dbReference>
<keyword evidence="7 11" id="KW-0067">ATP-binding</keyword>
<protein>
    <submittedName>
        <fullName evidence="11">ABC transporter ATP-binding protein</fullName>
    </submittedName>
</protein>
<dbReference type="CDD" id="cd03257">
    <property type="entry name" value="ABC_NikE_OppD_transporters"/>
    <property type="match status" value="1"/>
</dbReference>
<proteinExistence type="inferred from homology"/>
<sequence length="341" mass="37603">MIPDEQISKNEPILEVKKVKTYFFLEKATIRALNGVDLSLPRQSTLGLVGESGCGKSILAMSIMRLIQSPPGKIVDGQILLRQKHSQNVVDITKLDPHGSEMRNIRGGEIAIVFQEPMTSLNPLYTVGDQIAEAVMLHQKVGRKAALDRALEMLTKVQISDPKQRLHEYPHQLSGGMRQRVMIAMALSCNPAILIADEPTTALDVTVQAQILDLMNQLQSDFGSSIILITHNLGVVSQMASEVAVMYLGKIVEFAETRELFHHPLHPYTIGLLNSVPVLGRKGKKELIPIKGMVPTPSEEIRGCAFAPRCPNAMEICGEVTPVFHEVQPGHKVACWLFPED</sequence>
<dbReference type="GO" id="GO:0016887">
    <property type="term" value="F:ATP hydrolysis activity"/>
    <property type="evidence" value="ECO:0007669"/>
    <property type="project" value="InterPro"/>
</dbReference>
<keyword evidence="8" id="KW-1278">Translocase</keyword>
<accession>A0A7C4KHZ8</accession>
<reference evidence="11" key="1">
    <citation type="journal article" date="2020" name="mSystems">
        <title>Genome- and Community-Level Interaction Insights into Carbon Utilization and Element Cycling Functions of Hydrothermarchaeota in Hydrothermal Sediment.</title>
        <authorList>
            <person name="Zhou Z."/>
            <person name="Liu Y."/>
            <person name="Xu W."/>
            <person name="Pan J."/>
            <person name="Luo Z.H."/>
            <person name="Li M."/>
        </authorList>
    </citation>
    <scope>NUCLEOTIDE SEQUENCE [LARGE SCALE GENOMIC DNA]</scope>
    <source>
        <strain evidence="11">SpSt-573</strain>
    </source>
</reference>
<name>A0A7C4KHZ8_9CHLR</name>
<dbReference type="AlphaFoldDB" id="A0A7C4KHZ8"/>